<dbReference type="Proteomes" id="UP000006174">
    <property type="component" value="Unassembled WGS sequence"/>
</dbReference>
<dbReference type="Pfam" id="PF00035">
    <property type="entry name" value="dsrm"/>
    <property type="match status" value="1"/>
</dbReference>
<protein>
    <recommendedName>
        <fullName evidence="2">DRBM domain-containing protein</fullName>
    </recommendedName>
</protein>
<dbReference type="SMART" id="SM00358">
    <property type="entry name" value="DSRM"/>
    <property type="match status" value="1"/>
</dbReference>
<gene>
    <name evidence="3" type="ORF">UHOR_06654</name>
</gene>
<dbReference type="CDD" id="cd00048">
    <property type="entry name" value="DSRM_SF"/>
    <property type="match status" value="1"/>
</dbReference>
<dbReference type="EMBL" id="CAGI01000133">
    <property type="protein sequence ID" value="CCF48284.1"/>
    <property type="molecule type" value="Genomic_DNA"/>
</dbReference>
<dbReference type="Gene3D" id="3.30.160.20">
    <property type="match status" value="1"/>
</dbReference>
<keyword evidence="4" id="KW-1185">Reference proteome</keyword>
<reference evidence="3 4" key="1">
    <citation type="journal article" date="2012" name="Plant Cell">
        <title>Genome comparison of barley and maize smut fungi reveals targeted loss of RNA silencing components and species-specific presence of transposable elements.</title>
        <authorList>
            <person name="Laurie J.D."/>
            <person name="Ali S."/>
            <person name="Linning R."/>
            <person name="Mannhaupt G."/>
            <person name="Wong P."/>
            <person name="Gueldener U."/>
            <person name="Muensterkoetter M."/>
            <person name="Moore R."/>
            <person name="Kahmann R."/>
            <person name="Bakkeren G."/>
            <person name="Schirawski J."/>
        </authorList>
    </citation>
    <scope>NUCLEOTIDE SEQUENCE [LARGE SCALE GENOMIC DNA]</scope>
    <source>
        <strain evidence="4">Uh4875-4</strain>
    </source>
</reference>
<evidence type="ECO:0000259" key="2">
    <source>
        <dbReference type="PROSITE" id="PS50137"/>
    </source>
</evidence>
<accession>I2FMZ1</accession>
<feature type="domain" description="DRBM" evidence="2">
    <location>
        <begin position="105"/>
        <end position="180"/>
    </location>
</feature>
<dbReference type="GO" id="GO:0003723">
    <property type="term" value="F:RNA binding"/>
    <property type="evidence" value="ECO:0007669"/>
    <property type="project" value="UniProtKB-UniRule"/>
</dbReference>
<name>I2FMZ1_USTHO</name>
<dbReference type="eggNOG" id="ENOG502RE4V">
    <property type="taxonomic scope" value="Eukaryota"/>
</dbReference>
<dbReference type="OrthoDB" id="2555303at2759"/>
<evidence type="ECO:0000313" key="3">
    <source>
        <dbReference type="EMBL" id="CCF48284.1"/>
    </source>
</evidence>
<evidence type="ECO:0000313" key="4">
    <source>
        <dbReference type="Proteomes" id="UP000006174"/>
    </source>
</evidence>
<dbReference type="AlphaFoldDB" id="I2FMZ1"/>
<evidence type="ECO:0000256" key="1">
    <source>
        <dbReference type="PROSITE-ProRule" id="PRU00266"/>
    </source>
</evidence>
<dbReference type="PROSITE" id="PS50137">
    <property type="entry name" value="DS_RBD"/>
    <property type="match status" value="1"/>
</dbReference>
<keyword evidence="1" id="KW-0694">RNA-binding</keyword>
<dbReference type="HOGENOM" id="CLU_128366_0_0_1"/>
<organism evidence="3 4">
    <name type="scientific">Ustilago hordei</name>
    <name type="common">Barley covered smut fungus</name>
    <dbReference type="NCBI Taxonomy" id="120017"/>
    <lineage>
        <taxon>Eukaryota</taxon>
        <taxon>Fungi</taxon>
        <taxon>Dikarya</taxon>
        <taxon>Basidiomycota</taxon>
        <taxon>Ustilaginomycotina</taxon>
        <taxon>Ustilaginomycetes</taxon>
        <taxon>Ustilaginales</taxon>
        <taxon>Ustilaginaceae</taxon>
        <taxon>Ustilago</taxon>
    </lineage>
</organism>
<sequence>MTHTQRYKATSAKLLAMGTTCIPTYLEKAFPPISPHNSSSPVPFEFSLTALGLTQQPLTSSVETSIPDDQAEDNVQEQMDLHVPFYIKVKGKGKGRRVLYDAMKSSVAQIYAWLLQRVELAAQTGLPEPNFTTSSSGAAHERRFTAEVSLDQLAATRGCGGSIKEAKEEACKLLAELILCRNKDACLTA</sequence>
<proteinExistence type="predicted"/>
<dbReference type="OMA" id="CIPTYLE"/>
<dbReference type="SUPFAM" id="SSF54768">
    <property type="entry name" value="dsRNA-binding domain-like"/>
    <property type="match status" value="1"/>
</dbReference>
<dbReference type="InterPro" id="IPR014720">
    <property type="entry name" value="dsRBD_dom"/>
</dbReference>
<comment type="caution">
    <text evidence="3">The sequence shown here is derived from an EMBL/GenBank/DDBJ whole genome shotgun (WGS) entry which is preliminary data.</text>
</comment>